<dbReference type="SUPFAM" id="SSF52047">
    <property type="entry name" value="RNI-like"/>
    <property type="match status" value="1"/>
</dbReference>
<gene>
    <name evidence="1" type="ORF">BD626DRAFT_633647</name>
</gene>
<dbReference type="InterPro" id="IPR032675">
    <property type="entry name" value="LRR_dom_sf"/>
</dbReference>
<name>A0A550C222_9AGAR</name>
<protein>
    <recommendedName>
        <fullName evidence="3">F-box domain-containing protein</fullName>
    </recommendedName>
</protein>
<comment type="caution">
    <text evidence="1">The sequence shown here is derived from an EMBL/GenBank/DDBJ whole genome shotgun (WGS) entry which is preliminary data.</text>
</comment>
<dbReference type="AlphaFoldDB" id="A0A550C222"/>
<dbReference type="Proteomes" id="UP000320762">
    <property type="component" value="Unassembled WGS sequence"/>
</dbReference>
<dbReference type="Gene3D" id="3.80.10.10">
    <property type="entry name" value="Ribonuclease Inhibitor"/>
    <property type="match status" value="1"/>
</dbReference>
<reference evidence="1 2" key="1">
    <citation type="journal article" date="2019" name="New Phytol.">
        <title>Comparative genomics reveals unique wood-decay strategies and fruiting body development in the Schizophyllaceae.</title>
        <authorList>
            <person name="Almasi E."/>
            <person name="Sahu N."/>
            <person name="Krizsan K."/>
            <person name="Balint B."/>
            <person name="Kovacs G.M."/>
            <person name="Kiss B."/>
            <person name="Cseklye J."/>
            <person name="Drula E."/>
            <person name="Henrissat B."/>
            <person name="Nagy I."/>
            <person name="Chovatia M."/>
            <person name="Adam C."/>
            <person name="LaButti K."/>
            <person name="Lipzen A."/>
            <person name="Riley R."/>
            <person name="Grigoriev I.V."/>
            <person name="Nagy L.G."/>
        </authorList>
    </citation>
    <scope>NUCLEOTIDE SEQUENCE [LARGE SCALE GENOMIC DNA]</scope>
    <source>
        <strain evidence="1 2">NL-1724</strain>
    </source>
</reference>
<keyword evidence="2" id="KW-1185">Reference proteome</keyword>
<dbReference type="EMBL" id="VDMD01000032">
    <property type="protein sequence ID" value="TRM58852.1"/>
    <property type="molecule type" value="Genomic_DNA"/>
</dbReference>
<proteinExistence type="predicted"/>
<accession>A0A550C222</accession>
<sequence length="551" mass="60497">MAPRPWFAKRASAARRVLSIKALIRKLRRKRAPATQGPVQTTIVPEDAASPISPCDADVHHEFPEVRGDLRSGEFPADETRDRLVTDVKRMDGLLNQCWNGLDDPVITLAPDPSAKRKRASLQSRQKDYLSLLAPVRRLPDELLIDVFIYVLAAAFLAELVDPLLELNKLGAVCTHWNVVSRSSAKLQTFLSISAFYSNSNSPRLPRTLDALSGAGDLPVHLKLVCFDKFPEERQQQIIARAPQTQTLYMAYGPTYDIPASTICWPAVTTLKLFHFGVQGHFTEGCFPALRHVALDSVNVLPSGLPYGQLDILEITGHIPKIHQLLHALGPGAPHALHLRVSPFQTTLDYDVSAQPTVLTNLQSLHVSADEAFARALFTYAAAPRLRALELCTRPDKKHRRSSWGVRSTLREFVGFLRYAGAGLRRLALDVTWLAPDSLSALLQRLPTVTQLRLGDAAARAVNDALLRDLAGGGLLPRLRELRLSGEMPCSADAVLDMLDKRRAGSAALARVSVEQKLAGVGPCPQRLLAIAGSGLDLMYIHARPSSPVYE</sequence>
<evidence type="ECO:0000313" key="1">
    <source>
        <dbReference type="EMBL" id="TRM58852.1"/>
    </source>
</evidence>
<organism evidence="1 2">
    <name type="scientific">Schizophyllum amplum</name>
    <dbReference type="NCBI Taxonomy" id="97359"/>
    <lineage>
        <taxon>Eukaryota</taxon>
        <taxon>Fungi</taxon>
        <taxon>Dikarya</taxon>
        <taxon>Basidiomycota</taxon>
        <taxon>Agaricomycotina</taxon>
        <taxon>Agaricomycetes</taxon>
        <taxon>Agaricomycetidae</taxon>
        <taxon>Agaricales</taxon>
        <taxon>Schizophyllaceae</taxon>
        <taxon>Schizophyllum</taxon>
    </lineage>
</organism>
<evidence type="ECO:0000313" key="2">
    <source>
        <dbReference type="Proteomes" id="UP000320762"/>
    </source>
</evidence>
<evidence type="ECO:0008006" key="3">
    <source>
        <dbReference type="Google" id="ProtNLM"/>
    </source>
</evidence>